<accession>A0A6J6A1R4</accession>
<reference evidence="2" key="1">
    <citation type="submission" date="2020-05" db="EMBL/GenBank/DDBJ databases">
        <authorList>
            <person name="Chiriac C."/>
            <person name="Salcher M."/>
            <person name="Ghai R."/>
            <person name="Kavagutti S V."/>
        </authorList>
    </citation>
    <scope>NUCLEOTIDE SEQUENCE</scope>
</reference>
<organism evidence="2">
    <name type="scientific">freshwater metagenome</name>
    <dbReference type="NCBI Taxonomy" id="449393"/>
    <lineage>
        <taxon>unclassified sequences</taxon>
        <taxon>metagenomes</taxon>
        <taxon>ecological metagenomes</taxon>
    </lineage>
</organism>
<keyword evidence="1" id="KW-0812">Transmembrane</keyword>
<keyword evidence="1" id="KW-1133">Transmembrane helix</keyword>
<dbReference type="AlphaFoldDB" id="A0A6J6A1R4"/>
<evidence type="ECO:0000313" key="2">
    <source>
        <dbReference type="EMBL" id="CAB4347562.1"/>
    </source>
</evidence>
<sequence length="101" mass="10971">MAGGGYLVIAFCFGLAGGIVGKIKGGSFFIWFVISFLIPVFGLLAAIFMRNEATEPRRECPGCGKVVPAHDALCTRCGTELYLPDDDQMLPSKFEERLHGK</sequence>
<evidence type="ECO:0000313" key="3">
    <source>
        <dbReference type="EMBL" id="CAB5032616.1"/>
    </source>
</evidence>
<protein>
    <submittedName>
        <fullName evidence="2">Unannotated protein</fullName>
    </submittedName>
</protein>
<name>A0A6J6A1R4_9ZZZZ</name>
<keyword evidence="1" id="KW-0472">Membrane</keyword>
<dbReference type="EMBL" id="CAESAO010000233">
    <property type="protein sequence ID" value="CAB4347562.1"/>
    <property type="molecule type" value="Genomic_DNA"/>
</dbReference>
<feature type="transmembrane region" description="Helical" evidence="1">
    <location>
        <begin position="28"/>
        <end position="48"/>
    </location>
</feature>
<gene>
    <name evidence="2" type="ORF">UFOPK3522_01739</name>
    <name evidence="3" type="ORF">UFOPK4175_00502</name>
</gene>
<dbReference type="EMBL" id="CAFBPX010000066">
    <property type="protein sequence ID" value="CAB5032616.1"/>
    <property type="molecule type" value="Genomic_DNA"/>
</dbReference>
<evidence type="ECO:0000256" key="1">
    <source>
        <dbReference type="SAM" id="Phobius"/>
    </source>
</evidence>
<proteinExistence type="predicted"/>